<feature type="region of interest" description="Disordered" evidence="1">
    <location>
        <begin position="40"/>
        <end position="63"/>
    </location>
</feature>
<keyword evidence="4" id="KW-1185">Reference proteome</keyword>
<gene>
    <name evidence="3" type="ORF">N7496_010844</name>
</gene>
<organism evidence="3 4">
    <name type="scientific">Penicillium cataractarum</name>
    <dbReference type="NCBI Taxonomy" id="2100454"/>
    <lineage>
        <taxon>Eukaryota</taxon>
        <taxon>Fungi</taxon>
        <taxon>Dikarya</taxon>
        <taxon>Ascomycota</taxon>
        <taxon>Pezizomycotina</taxon>
        <taxon>Eurotiomycetes</taxon>
        <taxon>Eurotiomycetidae</taxon>
        <taxon>Eurotiales</taxon>
        <taxon>Aspergillaceae</taxon>
        <taxon>Penicillium</taxon>
    </lineage>
</organism>
<dbReference type="RefSeq" id="XP_056549717.1">
    <property type="nucleotide sequence ID" value="XM_056703757.1"/>
</dbReference>
<comment type="caution">
    <text evidence="3">The sequence shown here is derived from an EMBL/GenBank/DDBJ whole genome shotgun (WGS) entry which is preliminary data.</text>
</comment>
<dbReference type="InterPro" id="IPR007889">
    <property type="entry name" value="HTH_Psq"/>
</dbReference>
<accession>A0A9W9RE57</accession>
<dbReference type="SUPFAM" id="SSF46689">
    <property type="entry name" value="Homeodomain-like"/>
    <property type="match status" value="1"/>
</dbReference>
<name>A0A9W9RE57_9EURO</name>
<sequence length="132" mass="14986">MPKNAEFDESRIAEACKAVLLQKKPKIAKIAREFGVSRTTLSDRVKKAKSPTTPPKSQKNVLDQSQEKALVNWIVQMHGWNLPPTPTIPDRQVSKNWPYLFMKRLPKDLGLSPVKQKTKELKRIQAEDAGLL</sequence>
<reference evidence="3" key="1">
    <citation type="submission" date="2022-11" db="EMBL/GenBank/DDBJ databases">
        <authorList>
            <person name="Petersen C."/>
        </authorList>
    </citation>
    <scope>NUCLEOTIDE SEQUENCE</scope>
    <source>
        <strain evidence="3">IBT 29864</strain>
    </source>
</reference>
<evidence type="ECO:0000313" key="3">
    <source>
        <dbReference type="EMBL" id="KAJ5358431.1"/>
    </source>
</evidence>
<protein>
    <submittedName>
        <fullName evidence="3">Transposase</fullName>
    </submittedName>
</protein>
<dbReference type="GO" id="GO:0003677">
    <property type="term" value="F:DNA binding"/>
    <property type="evidence" value="ECO:0007669"/>
    <property type="project" value="InterPro"/>
</dbReference>
<dbReference type="OrthoDB" id="4324149at2759"/>
<proteinExistence type="predicted"/>
<feature type="domain" description="HTH psq-type" evidence="2">
    <location>
        <begin position="10"/>
        <end position="49"/>
    </location>
</feature>
<dbReference type="AlphaFoldDB" id="A0A9W9RE57"/>
<evidence type="ECO:0000259" key="2">
    <source>
        <dbReference type="Pfam" id="PF05225"/>
    </source>
</evidence>
<dbReference type="GeneID" id="81442936"/>
<reference evidence="3" key="2">
    <citation type="journal article" date="2023" name="IMA Fungus">
        <title>Comparative genomic study of the Penicillium genus elucidates a diverse pangenome and 15 lateral gene transfer events.</title>
        <authorList>
            <person name="Petersen C."/>
            <person name="Sorensen T."/>
            <person name="Nielsen M.R."/>
            <person name="Sondergaard T.E."/>
            <person name="Sorensen J.L."/>
            <person name="Fitzpatrick D.A."/>
            <person name="Frisvad J.C."/>
            <person name="Nielsen K.L."/>
        </authorList>
    </citation>
    <scope>NUCLEOTIDE SEQUENCE</scope>
    <source>
        <strain evidence="3">IBT 29864</strain>
    </source>
</reference>
<evidence type="ECO:0000256" key="1">
    <source>
        <dbReference type="SAM" id="MobiDB-lite"/>
    </source>
</evidence>
<evidence type="ECO:0000313" key="4">
    <source>
        <dbReference type="Proteomes" id="UP001147782"/>
    </source>
</evidence>
<dbReference type="Pfam" id="PF05225">
    <property type="entry name" value="HTH_psq"/>
    <property type="match status" value="1"/>
</dbReference>
<dbReference type="EMBL" id="JAPZBS010000009">
    <property type="protein sequence ID" value="KAJ5358431.1"/>
    <property type="molecule type" value="Genomic_DNA"/>
</dbReference>
<dbReference type="Proteomes" id="UP001147782">
    <property type="component" value="Unassembled WGS sequence"/>
</dbReference>
<dbReference type="InterPro" id="IPR009057">
    <property type="entry name" value="Homeodomain-like_sf"/>
</dbReference>